<accession>G9N7B9</accession>
<sequence length="64" mass="7004">MSVLFAFPLLCFPPCLSSSQGAFASMPAKFSRQPAWACPVQAFVSCSRFLCSGPSKPFKVTRRK</sequence>
<dbReference type="RefSeq" id="XP_013951816.1">
    <property type="nucleotide sequence ID" value="XM_014096341.1"/>
</dbReference>
<evidence type="ECO:0008006" key="4">
    <source>
        <dbReference type="Google" id="ProtNLM"/>
    </source>
</evidence>
<comment type="caution">
    <text evidence="2">The sequence shown here is derived from an EMBL/GenBank/DDBJ whole genome shotgun (WGS) entry which is preliminary data.</text>
</comment>
<keyword evidence="3" id="KW-1185">Reference proteome</keyword>
<gene>
    <name evidence="2" type="ORF">TRIVIDRAFT_216814</name>
</gene>
<dbReference type="GeneID" id="25791184"/>
<evidence type="ECO:0000256" key="1">
    <source>
        <dbReference type="SAM" id="SignalP"/>
    </source>
</evidence>
<protein>
    <recommendedName>
        <fullName evidence="4">Secreted protein</fullName>
    </recommendedName>
</protein>
<dbReference type="VEuPathDB" id="FungiDB:TRIVIDRAFT_216814"/>
<feature type="signal peptide" evidence="1">
    <location>
        <begin position="1"/>
        <end position="17"/>
    </location>
</feature>
<reference evidence="2 3" key="1">
    <citation type="journal article" date="2011" name="Genome Biol.">
        <title>Comparative genome sequence analysis underscores mycoparasitism as the ancestral life style of Trichoderma.</title>
        <authorList>
            <person name="Kubicek C.P."/>
            <person name="Herrera-Estrella A."/>
            <person name="Seidl-Seiboth V."/>
            <person name="Martinez D.A."/>
            <person name="Druzhinina I.S."/>
            <person name="Thon M."/>
            <person name="Zeilinger S."/>
            <person name="Casas-Flores S."/>
            <person name="Horwitz B.A."/>
            <person name="Mukherjee P.K."/>
            <person name="Mukherjee M."/>
            <person name="Kredics L."/>
            <person name="Alcaraz L.D."/>
            <person name="Aerts A."/>
            <person name="Antal Z."/>
            <person name="Atanasova L."/>
            <person name="Cervantes-Badillo M.G."/>
            <person name="Challacombe J."/>
            <person name="Chertkov O."/>
            <person name="McCluskey K."/>
            <person name="Coulpier F."/>
            <person name="Deshpande N."/>
            <person name="von Doehren H."/>
            <person name="Ebbole D.J."/>
            <person name="Esquivel-Naranjo E.U."/>
            <person name="Fekete E."/>
            <person name="Flipphi M."/>
            <person name="Glaser F."/>
            <person name="Gomez-Rodriguez E.Y."/>
            <person name="Gruber S."/>
            <person name="Han C."/>
            <person name="Henrissat B."/>
            <person name="Hermosa R."/>
            <person name="Hernandez-Onate M."/>
            <person name="Karaffa L."/>
            <person name="Kosti I."/>
            <person name="Le Crom S."/>
            <person name="Lindquist E."/>
            <person name="Lucas S."/>
            <person name="Luebeck M."/>
            <person name="Luebeck P.S."/>
            <person name="Margeot A."/>
            <person name="Metz B."/>
            <person name="Misra M."/>
            <person name="Nevalainen H."/>
            <person name="Omann M."/>
            <person name="Packer N."/>
            <person name="Perrone G."/>
            <person name="Uresti-Rivera E.E."/>
            <person name="Salamov A."/>
            <person name="Schmoll M."/>
            <person name="Seiboth B."/>
            <person name="Shapiro H."/>
            <person name="Sukno S."/>
            <person name="Tamayo-Ramos J.A."/>
            <person name="Tisch D."/>
            <person name="Wiest A."/>
            <person name="Wilkinson H.H."/>
            <person name="Zhang M."/>
            <person name="Coutinho P.M."/>
            <person name="Kenerley C.M."/>
            <person name="Monte E."/>
            <person name="Baker S.E."/>
            <person name="Grigoriev I.V."/>
        </authorList>
    </citation>
    <scope>NUCLEOTIDE SEQUENCE [LARGE SCALE GENOMIC DNA]</scope>
    <source>
        <strain evidence="3">Gv29-8 / FGSC 10586</strain>
    </source>
</reference>
<dbReference type="AlphaFoldDB" id="G9N7B9"/>
<evidence type="ECO:0000313" key="3">
    <source>
        <dbReference type="Proteomes" id="UP000007115"/>
    </source>
</evidence>
<dbReference type="InParanoid" id="G9N7B9"/>
<feature type="chain" id="PRO_5003524165" description="Secreted protein" evidence="1">
    <location>
        <begin position="18"/>
        <end position="64"/>
    </location>
</feature>
<dbReference type="Proteomes" id="UP000007115">
    <property type="component" value="Unassembled WGS sequence"/>
</dbReference>
<dbReference type="HOGENOM" id="CLU_2867959_0_0_1"/>
<evidence type="ECO:0000313" key="2">
    <source>
        <dbReference type="EMBL" id="EHK17616.1"/>
    </source>
</evidence>
<dbReference type="EMBL" id="ABDF02000088">
    <property type="protein sequence ID" value="EHK17616.1"/>
    <property type="molecule type" value="Genomic_DNA"/>
</dbReference>
<name>G9N7B9_HYPVG</name>
<proteinExistence type="predicted"/>
<organism evidence="2 3">
    <name type="scientific">Hypocrea virens (strain Gv29-8 / FGSC 10586)</name>
    <name type="common">Gliocladium virens</name>
    <name type="synonym">Trichoderma virens</name>
    <dbReference type="NCBI Taxonomy" id="413071"/>
    <lineage>
        <taxon>Eukaryota</taxon>
        <taxon>Fungi</taxon>
        <taxon>Dikarya</taxon>
        <taxon>Ascomycota</taxon>
        <taxon>Pezizomycotina</taxon>
        <taxon>Sordariomycetes</taxon>
        <taxon>Hypocreomycetidae</taxon>
        <taxon>Hypocreales</taxon>
        <taxon>Hypocreaceae</taxon>
        <taxon>Trichoderma</taxon>
    </lineage>
</organism>
<keyword evidence="1" id="KW-0732">Signal</keyword>